<dbReference type="InterPro" id="IPR050256">
    <property type="entry name" value="Glycosyltransferase_2"/>
</dbReference>
<dbReference type="Gene3D" id="3.90.550.10">
    <property type="entry name" value="Spore Coat Polysaccharide Biosynthesis Protein SpsA, Chain A"/>
    <property type="match status" value="1"/>
</dbReference>
<keyword evidence="1" id="KW-0812">Transmembrane</keyword>
<keyword evidence="4" id="KW-1185">Reference proteome</keyword>
<organism evidence="3 4">
    <name type="scientific">Eubacterium barkeri</name>
    <name type="common">Clostridium barkeri</name>
    <dbReference type="NCBI Taxonomy" id="1528"/>
    <lineage>
        <taxon>Bacteria</taxon>
        <taxon>Bacillati</taxon>
        <taxon>Bacillota</taxon>
        <taxon>Clostridia</taxon>
        <taxon>Eubacteriales</taxon>
        <taxon>Eubacteriaceae</taxon>
        <taxon>Eubacterium</taxon>
    </lineage>
</organism>
<dbReference type="Proteomes" id="UP000199652">
    <property type="component" value="Unassembled WGS sequence"/>
</dbReference>
<keyword evidence="3" id="KW-0808">Transferase</keyword>
<dbReference type="CDD" id="cd04179">
    <property type="entry name" value="DPM_DPG-synthase_like"/>
    <property type="match status" value="1"/>
</dbReference>
<gene>
    <name evidence="3" type="ORF">SAMN04488579_10370</name>
</gene>
<reference evidence="4" key="1">
    <citation type="submission" date="2016-10" db="EMBL/GenBank/DDBJ databases">
        <authorList>
            <person name="Varghese N."/>
            <person name="Submissions S."/>
        </authorList>
    </citation>
    <scope>NUCLEOTIDE SEQUENCE [LARGE SCALE GENOMIC DNA]</scope>
    <source>
        <strain evidence="4">VPI 5359</strain>
    </source>
</reference>
<proteinExistence type="predicted"/>
<sequence>MKTAILIPCYNEAKTIEKVIKDFKKSMPNAVIYVYDNNSTDGTDEIAREAGAIVRYEYKQGKGNVVRRMFREIDADCYIMTDGDDTYPAKYGPQIEDAIVGKRADMVIGDRLSSTYFTENKRPFHNIGNILVRKMINTLFKADVTDIMTGLRGFSREFVKSFPVISKGFEIETEMTIFALDANFQILEIPIDYRDRPEGSESKLNTYTDGLRVIRTIFGLFRDTKPFAFFSSISAMMILVCLCFFIPIMNSFMKTGLVEKYPTLIVISAVAIIAVINFFCGVILSVLKKQHTQNFERFLNSLSYWTRGE</sequence>
<keyword evidence="1" id="KW-0472">Membrane</keyword>
<accession>A0A1H3CE44</accession>
<evidence type="ECO:0000256" key="1">
    <source>
        <dbReference type="SAM" id="Phobius"/>
    </source>
</evidence>
<evidence type="ECO:0000313" key="4">
    <source>
        <dbReference type="Proteomes" id="UP000199652"/>
    </source>
</evidence>
<dbReference type="PANTHER" id="PTHR48090:SF7">
    <property type="entry name" value="RFBJ PROTEIN"/>
    <property type="match status" value="1"/>
</dbReference>
<dbReference type="Pfam" id="PF00535">
    <property type="entry name" value="Glycos_transf_2"/>
    <property type="match status" value="1"/>
</dbReference>
<dbReference type="STRING" id="1528.SAMN04488579_10370"/>
<dbReference type="SUPFAM" id="SSF53448">
    <property type="entry name" value="Nucleotide-diphospho-sugar transferases"/>
    <property type="match status" value="1"/>
</dbReference>
<dbReference type="PANTHER" id="PTHR48090">
    <property type="entry name" value="UNDECAPRENYL-PHOSPHATE 4-DEOXY-4-FORMAMIDO-L-ARABINOSE TRANSFERASE-RELATED"/>
    <property type="match status" value="1"/>
</dbReference>
<dbReference type="InterPro" id="IPR001173">
    <property type="entry name" value="Glyco_trans_2-like"/>
</dbReference>
<dbReference type="RefSeq" id="WP_090243304.1">
    <property type="nucleotide sequence ID" value="NZ_FNOU01000003.1"/>
</dbReference>
<protein>
    <submittedName>
        <fullName evidence="3">Glycosyltransferase involved in cell wall bisynthesis</fullName>
    </submittedName>
</protein>
<feature type="transmembrane region" description="Helical" evidence="1">
    <location>
        <begin position="227"/>
        <end position="249"/>
    </location>
</feature>
<dbReference type="OrthoDB" id="9810303at2"/>
<dbReference type="GO" id="GO:0016740">
    <property type="term" value="F:transferase activity"/>
    <property type="evidence" value="ECO:0007669"/>
    <property type="project" value="UniProtKB-KW"/>
</dbReference>
<dbReference type="AlphaFoldDB" id="A0A1H3CE44"/>
<evidence type="ECO:0000259" key="2">
    <source>
        <dbReference type="Pfam" id="PF00535"/>
    </source>
</evidence>
<dbReference type="InterPro" id="IPR029044">
    <property type="entry name" value="Nucleotide-diphossugar_trans"/>
</dbReference>
<dbReference type="EMBL" id="FNOU01000003">
    <property type="protein sequence ID" value="SDX52386.1"/>
    <property type="molecule type" value="Genomic_DNA"/>
</dbReference>
<feature type="domain" description="Glycosyltransferase 2-like" evidence="2">
    <location>
        <begin position="5"/>
        <end position="160"/>
    </location>
</feature>
<evidence type="ECO:0000313" key="3">
    <source>
        <dbReference type="EMBL" id="SDX52386.1"/>
    </source>
</evidence>
<feature type="transmembrane region" description="Helical" evidence="1">
    <location>
        <begin position="261"/>
        <end position="287"/>
    </location>
</feature>
<name>A0A1H3CE44_EUBBA</name>
<keyword evidence="1" id="KW-1133">Transmembrane helix</keyword>